<evidence type="ECO:0000313" key="2">
    <source>
        <dbReference type="EMBL" id="HJG30499.1"/>
    </source>
</evidence>
<dbReference type="EMBL" id="DYVF01000027">
    <property type="protein sequence ID" value="HJG30499.1"/>
    <property type="molecule type" value="Genomic_DNA"/>
</dbReference>
<proteinExistence type="predicted"/>
<gene>
    <name evidence="2" type="ORF">K8U80_03775</name>
</gene>
<dbReference type="AlphaFoldDB" id="A0A921IPS9"/>
<evidence type="ECO:0000313" key="3">
    <source>
        <dbReference type="Proteomes" id="UP000746751"/>
    </source>
</evidence>
<organism evidence="2 3">
    <name type="scientific">Collinsella ihumii</name>
    <dbReference type="NCBI Taxonomy" id="1720204"/>
    <lineage>
        <taxon>Bacteria</taxon>
        <taxon>Bacillati</taxon>
        <taxon>Actinomycetota</taxon>
        <taxon>Coriobacteriia</taxon>
        <taxon>Coriobacteriales</taxon>
        <taxon>Coriobacteriaceae</taxon>
        <taxon>Collinsella</taxon>
    </lineage>
</organism>
<name>A0A921IPS9_9ACTN</name>
<reference evidence="2" key="1">
    <citation type="journal article" date="2021" name="PeerJ">
        <title>Extensive microbial diversity within the chicken gut microbiome revealed by metagenomics and culture.</title>
        <authorList>
            <person name="Gilroy R."/>
            <person name="Ravi A."/>
            <person name="Getino M."/>
            <person name="Pursley I."/>
            <person name="Horton D.L."/>
            <person name="Alikhan N.F."/>
            <person name="Baker D."/>
            <person name="Gharbi K."/>
            <person name="Hall N."/>
            <person name="Watson M."/>
            <person name="Adriaenssens E.M."/>
            <person name="Foster-Nyarko E."/>
            <person name="Jarju S."/>
            <person name="Secka A."/>
            <person name="Antonio M."/>
            <person name="Oren A."/>
            <person name="Chaudhuri R.R."/>
            <person name="La Ragione R."/>
            <person name="Hildebrand F."/>
            <person name="Pallen M.J."/>
        </authorList>
    </citation>
    <scope>NUCLEOTIDE SEQUENCE</scope>
    <source>
        <strain evidence="2">ChiGjej2B2-7701</strain>
    </source>
</reference>
<feature type="compositionally biased region" description="Basic and acidic residues" evidence="1">
    <location>
        <begin position="9"/>
        <end position="24"/>
    </location>
</feature>
<dbReference type="Proteomes" id="UP000746751">
    <property type="component" value="Unassembled WGS sequence"/>
</dbReference>
<comment type="caution">
    <text evidence="2">The sequence shown here is derived from an EMBL/GenBank/DDBJ whole genome shotgun (WGS) entry which is preliminary data.</text>
</comment>
<feature type="region of interest" description="Disordered" evidence="1">
    <location>
        <begin position="1"/>
        <end position="28"/>
    </location>
</feature>
<sequence length="141" mass="14204">MRKAKRGSRPSDDRSRPVEPEMSRGAKVKGAAQMVAGGVLAAAGVPMCILPGPGVAAIAGGAALISRGQRTFSGRTATKLEERLDQAAHKAGVAAKQQAAKVARKAGRAAVHGLGTAARAGGRFVVRTVSRTSAKAGPDPS</sequence>
<reference evidence="2" key="2">
    <citation type="submission" date="2021-09" db="EMBL/GenBank/DDBJ databases">
        <authorList>
            <person name="Gilroy R."/>
        </authorList>
    </citation>
    <scope>NUCLEOTIDE SEQUENCE</scope>
    <source>
        <strain evidence="2">ChiGjej2B2-7701</strain>
    </source>
</reference>
<accession>A0A921IPS9</accession>
<protein>
    <submittedName>
        <fullName evidence="2">Uncharacterized protein</fullName>
    </submittedName>
</protein>
<evidence type="ECO:0000256" key="1">
    <source>
        <dbReference type="SAM" id="MobiDB-lite"/>
    </source>
</evidence>